<dbReference type="PATRIC" id="fig|28229.4.peg.3671"/>
<dbReference type="RefSeq" id="WP_033095283.1">
    <property type="nucleotide sequence ID" value="NZ_JQED01000053.1"/>
</dbReference>
<sequence precursor="true">MKTISQIALTCIILLSVLLITSSVGSSEIIEQDNESVLPFKSIVLPYSYEKTVDIVKTAIQEDCRDCNTKTCQCCSPTLFIYTTLMISVNAFALSFHHYQTSQTDMFYDLVLRPPIASVFYSS</sequence>
<evidence type="ECO:0000313" key="2">
    <source>
        <dbReference type="Proteomes" id="UP000029843"/>
    </source>
</evidence>
<proteinExistence type="predicted"/>
<evidence type="ECO:0000313" key="1">
    <source>
        <dbReference type="EMBL" id="KGJ87571.1"/>
    </source>
</evidence>
<reference evidence="1 2" key="1">
    <citation type="submission" date="2014-08" db="EMBL/GenBank/DDBJ databases">
        <title>Genomic and Phenotypic Diversity of Colwellia psychrerythraea strains from Disparate Marine Basins.</title>
        <authorList>
            <person name="Techtmann S.M."/>
            <person name="Stelling S.C."/>
            <person name="Utturkar S.M."/>
            <person name="Alshibli N."/>
            <person name="Harris A."/>
            <person name="Brown S.D."/>
            <person name="Hazen T.C."/>
        </authorList>
    </citation>
    <scope>NUCLEOTIDE SEQUENCE [LARGE SCALE GENOMIC DNA]</scope>
    <source>
        <strain evidence="1 2">ND2E</strain>
    </source>
</reference>
<dbReference type="AlphaFoldDB" id="A0A099KB81"/>
<comment type="caution">
    <text evidence="1">The sequence shown here is derived from an EMBL/GenBank/DDBJ whole genome shotgun (WGS) entry which is preliminary data.</text>
</comment>
<name>A0A099KB81_COLPS</name>
<dbReference type="EMBL" id="JQED01000053">
    <property type="protein sequence ID" value="KGJ87571.1"/>
    <property type="molecule type" value="Genomic_DNA"/>
</dbReference>
<dbReference type="Proteomes" id="UP000029843">
    <property type="component" value="Unassembled WGS sequence"/>
</dbReference>
<accession>A0A099KB81</accession>
<organism evidence="1 2">
    <name type="scientific">Colwellia psychrerythraea</name>
    <name type="common">Vibrio psychroerythus</name>
    <dbReference type="NCBI Taxonomy" id="28229"/>
    <lineage>
        <taxon>Bacteria</taxon>
        <taxon>Pseudomonadati</taxon>
        <taxon>Pseudomonadota</taxon>
        <taxon>Gammaproteobacteria</taxon>
        <taxon>Alteromonadales</taxon>
        <taxon>Colwelliaceae</taxon>
        <taxon>Colwellia</taxon>
    </lineage>
</organism>
<protein>
    <submittedName>
        <fullName evidence="1">Uncharacterized protein</fullName>
    </submittedName>
</protein>
<gene>
    <name evidence="1" type="ORF">ND2E_4309</name>
</gene>